<evidence type="ECO:0000256" key="5">
    <source>
        <dbReference type="ARBA" id="ARBA00022826"/>
    </source>
</evidence>
<evidence type="ECO:0000256" key="4">
    <source>
        <dbReference type="ARBA" id="ARBA00022692"/>
    </source>
</evidence>
<dbReference type="PANTHER" id="PTHR11537:SF254">
    <property type="entry name" value="POTASSIUM VOLTAGE-GATED CHANNEL PROTEIN SHAB"/>
    <property type="match status" value="1"/>
</dbReference>
<evidence type="ECO:0000256" key="3">
    <source>
        <dbReference type="ARBA" id="ARBA00022538"/>
    </source>
</evidence>
<feature type="transmembrane region" description="Helical" evidence="11">
    <location>
        <begin position="232"/>
        <end position="258"/>
    </location>
</feature>
<keyword evidence="3" id="KW-0633">Potassium transport</keyword>
<proteinExistence type="predicted"/>
<evidence type="ECO:0000259" key="12">
    <source>
        <dbReference type="Pfam" id="PF00520"/>
    </source>
</evidence>
<evidence type="ECO:0000256" key="6">
    <source>
        <dbReference type="ARBA" id="ARBA00022958"/>
    </source>
</evidence>
<evidence type="ECO:0000256" key="8">
    <source>
        <dbReference type="ARBA" id="ARBA00023065"/>
    </source>
</evidence>
<dbReference type="GO" id="GO:0008076">
    <property type="term" value="C:voltage-gated potassium channel complex"/>
    <property type="evidence" value="ECO:0007669"/>
    <property type="project" value="InterPro"/>
</dbReference>
<name>A0A127P951_9BURK</name>
<dbReference type="Proteomes" id="UP000072421">
    <property type="component" value="Chromosome"/>
</dbReference>
<keyword evidence="2" id="KW-0813">Transport</keyword>
<evidence type="ECO:0000256" key="9">
    <source>
        <dbReference type="ARBA" id="ARBA00023136"/>
    </source>
</evidence>
<evidence type="ECO:0000256" key="1">
    <source>
        <dbReference type="ARBA" id="ARBA00004141"/>
    </source>
</evidence>
<feature type="domain" description="Ion transport" evidence="12">
    <location>
        <begin position="47"/>
        <end position="255"/>
    </location>
</feature>
<dbReference type="SUPFAM" id="SSF81324">
    <property type="entry name" value="Voltage-gated potassium channels"/>
    <property type="match status" value="1"/>
</dbReference>
<evidence type="ECO:0000256" key="2">
    <source>
        <dbReference type="ARBA" id="ARBA00022448"/>
    </source>
</evidence>
<dbReference type="PATRIC" id="fig|158899.10.peg.1578"/>
<keyword evidence="5" id="KW-0631">Potassium channel</keyword>
<feature type="transmembrane region" description="Helical" evidence="11">
    <location>
        <begin position="173"/>
        <end position="194"/>
    </location>
</feature>
<dbReference type="EMBL" id="CP013232">
    <property type="protein sequence ID" value="AMO94273.1"/>
    <property type="molecule type" value="Genomic_DNA"/>
</dbReference>
<keyword evidence="6" id="KW-0630">Potassium</keyword>
<organism evidence="13">
    <name type="scientific">Collimonas fungivorans</name>
    <dbReference type="NCBI Taxonomy" id="158899"/>
    <lineage>
        <taxon>Bacteria</taxon>
        <taxon>Pseudomonadati</taxon>
        <taxon>Pseudomonadota</taxon>
        <taxon>Betaproteobacteria</taxon>
        <taxon>Burkholderiales</taxon>
        <taxon>Oxalobacteraceae</taxon>
        <taxon>Collimonas</taxon>
    </lineage>
</organism>
<evidence type="ECO:0000256" key="7">
    <source>
        <dbReference type="ARBA" id="ARBA00022989"/>
    </source>
</evidence>
<evidence type="ECO:0000256" key="10">
    <source>
        <dbReference type="ARBA" id="ARBA00023303"/>
    </source>
</evidence>
<evidence type="ECO:0000313" key="14">
    <source>
        <dbReference type="Proteomes" id="UP000072421"/>
    </source>
</evidence>
<dbReference type="AlphaFoldDB" id="A0A127P951"/>
<dbReference type="PRINTS" id="PR00169">
    <property type="entry name" value="KCHANNEL"/>
</dbReference>
<dbReference type="Pfam" id="PF00520">
    <property type="entry name" value="Ion_trans"/>
    <property type="match status" value="1"/>
</dbReference>
<dbReference type="InterPro" id="IPR028325">
    <property type="entry name" value="VG_K_chnl"/>
</dbReference>
<feature type="transmembrane region" description="Helical" evidence="11">
    <location>
        <begin position="77"/>
        <end position="96"/>
    </location>
</feature>
<dbReference type="GO" id="GO:0001508">
    <property type="term" value="P:action potential"/>
    <property type="evidence" value="ECO:0007669"/>
    <property type="project" value="TreeGrafter"/>
</dbReference>
<sequence length="328" mass="36819">MWHHQSRKFLGNMATNAIGSKFGKPDRGWRERLYTIIFEADTAAGRRFDTALLVIIVLSVATVIIDSVGAVRSRDFLALNILEWLFTILFTIEYVVRLLCVKHPLRYALSLFGIIDLVSILPTYLAILLPEFHFLIDVRLLRMLRVFRVMKLPRYFDESQILLQALRNSRHKILVFLGVVLIMSVILGTIMYVIEGPENGFTSIPVGMYWSIVTLTTTGYGDIHPKTPMGQLITSCAMLLGYGIIALPTGIVGVELAMTMMKGTPTTRTCTHCLTEGHEADSLFCKHCGEKLEPYQYDAAAAGADPFNKLAELKGRMGRNVHQEPPKK</sequence>
<dbReference type="InterPro" id="IPR005821">
    <property type="entry name" value="Ion_trans_dom"/>
</dbReference>
<feature type="transmembrane region" description="Helical" evidence="11">
    <location>
        <begin position="108"/>
        <end position="129"/>
    </location>
</feature>
<accession>A0A127P951</accession>
<evidence type="ECO:0000313" key="13">
    <source>
        <dbReference type="EMBL" id="AMO94273.1"/>
    </source>
</evidence>
<gene>
    <name evidence="13" type="ORF">CFter6_1569</name>
</gene>
<protein>
    <submittedName>
        <fullName evidence="13">Ion transport family protein</fullName>
    </submittedName>
</protein>
<keyword evidence="9 11" id="KW-0472">Membrane</keyword>
<keyword evidence="7 11" id="KW-1133">Transmembrane helix</keyword>
<keyword evidence="10" id="KW-0407">Ion channel</keyword>
<comment type="subcellular location">
    <subcellularLocation>
        <location evidence="1">Membrane</location>
        <topology evidence="1">Multi-pass membrane protein</topology>
    </subcellularLocation>
</comment>
<evidence type="ECO:0000256" key="11">
    <source>
        <dbReference type="SAM" id="Phobius"/>
    </source>
</evidence>
<feature type="transmembrane region" description="Helical" evidence="11">
    <location>
        <begin position="51"/>
        <end position="71"/>
    </location>
</feature>
<dbReference type="PANTHER" id="PTHR11537">
    <property type="entry name" value="VOLTAGE-GATED POTASSIUM CHANNEL"/>
    <property type="match status" value="1"/>
</dbReference>
<reference evidence="13 14" key="1">
    <citation type="submission" date="2015-11" db="EMBL/GenBank/DDBJ databases">
        <title>Exploring the genomic traits of fungus-feeding bacterial genus Collimonas.</title>
        <authorList>
            <person name="Song C."/>
            <person name="Schmidt R."/>
            <person name="de Jager V."/>
            <person name="Krzyzanowska D."/>
            <person name="Jongedijk E."/>
            <person name="Cankar K."/>
            <person name="Beekwilder J."/>
            <person name="van Veen A."/>
            <person name="de Boer W."/>
            <person name="van Veen J.A."/>
            <person name="Garbeva P."/>
        </authorList>
    </citation>
    <scope>NUCLEOTIDE SEQUENCE [LARGE SCALE GENOMIC DNA]</scope>
    <source>
        <strain evidence="13 14">Ter6</strain>
    </source>
</reference>
<keyword evidence="4 11" id="KW-0812">Transmembrane</keyword>
<dbReference type="Gene3D" id="1.10.287.70">
    <property type="match status" value="1"/>
</dbReference>
<dbReference type="GO" id="GO:0005249">
    <property type="term" value="F:voltage-gated potassium channel activity"/>
    <property type="evidence" value="ECO:0007669"/>
    <property type="project" value="InterPro"/>
</dbReference>
<keyword evidence="8" id="KW-0406">Ion transport</keyword>